<protein>
    <submittedName>
        <fullName evidence="2">Uncharacterized protein</fullName>
    </submittedName>
</protein>
<feature type="transmembrane region" description="Helical" evidence="1">
    <location>
        <begin position="79"/>
        <end position="97"/>
    </location>
</feature>
<feature type="transmembrane region" description="Helical" evidence="1">
    <location>
        <begin position="221"/>
        <end position="240"/>
    </location>
</feature>
<keyword evidence="3" id="KW-1185">Reference proteome</keyword>
<dbReference type="Proteomes" id="UP000276128">
    <property type="component" value="Unassembled WGS sequence"/>
</dbReference>
<dbReference type="EMBL" id="RXHU01000075">
    <property type="protein sequence ID" value="RTE06317.1"/>
    <property type="molecule type" value="Genomic_DNA"/>
</dbReference>
<evidence type="ECO:0000313" key="3">
    <source>
        <dbReference type="Proteomes" id="UP000276128"/>
    </source>
</evidence>
<accession>A0A430J8Q9</accession>
<dbReference type="AlphaFoldDB" id="A0A430J8Q9"/>
<keyword evidence="1" id="KW-0812">Transmembrane</keyword>
<dbReference type="OrthoDB" id="2493042at2"/>
<sequence length="620" mass="68924">MAYTRLVALVMAFEVLVTVVTGLGIYWGFSLFPYSQSSTAATGAAVQATGIQATIPLYMPSLADLKMPYTYLETRAQSWGITAIVVSAAVMAVQSFVRGMYLGGLKAWVLNSRTVPLIRCGRHYFGRMLAWSLFQNATGVLIVFIAVALVPLGFLLMFALLFYSLTPYLMVLQNVSFGAAMAKAPRLFRRYFRTLFPLALLAMLCTLLISPFHLLTPPWGYAVPLIVYASVGTLLIGALMRRLALKLTLDGAKVPDEPFGEIRAQRAVNMVSVLLVPVLVFAGIFAASGRHISAFEFGSKERLDGFLYRPNFSDVFYASQMMYTAYDFQTGDYSLDIRLPDLSQKKKPGELRGIAEITWQVNEEIRTVQGNSTRIEVNPIMHKSRLMYRLVRETASNGSFYYSSMRGAASILTDEEKPREPLSIQIMVSGDGKHVFALQYPSRFDITQVFRASDDGRFLIPATSRVNPSDFHTYWFNAEPNTDDLFDMLAAKNNTNYMPTTNRAYLALASAVQEGDGRMVVKLLEALKKGGVDVKVPEWDDLTWTHYLQGKYTGASLPTIMELLTKAGVQGGYESKEVVDQSDDKIGVYRFEVPFPNGRLPITYSESKADGKLLSLSIAE</sequence>
<comment type="caution">
    <text evidence="2">The sequence shown here is derived from an EMBL/GenBank/DDBJ whole genome shotgun (WGS) entry which is preliminary data.</text>
</comment>
<feature type="transmembrane region" description="Helical" evidence="1">
    <location>
        <begin position="129"/>
        <end position="154"/>
    </location>
</feature>
<reference evidence="2 3" key="1">
    <citation type="submission" date="2018-12" db="EMBL/GenBank/DDBJ databases">
        <title>Bacillus ochoae sp. nov., Paenibacillus whitsoniae sp. nov., Paenibacillus spiritus sp. nov. Isolated from the Mars Exploration Rover during spacecraft assembly.</title>
        <authorList>
            <person name="Seuylemezian A."/>
            <person name="Vaishampayan P."/>
        </authorList>
    </citation>
    <scope>NUCLEOTIDE SEQUENCE [LARGE SCALE GENOMIC DNA]</scope>
    <source>
        <strain evidence="2 3">MER 54</strain>
    </source>
</reference>
<feature type="transmembrane region" description="Helical" evidence="1">
    <location>
        <begin position="194"/>
        <end position="215"/>
    </location>
</feature>
<keyword evidence="1" id="KW-1133">Transmembrane helix</keyword>
<organism evidence="2 3">
    <name type="scientific">Paenibacillus whitsoniae</name>
    <dbReference type="NCBI Taxonomy" id="2496558"/>
    <lineage>
        <taxon>Bacteria</taxon>
        <taxon>Bacillati</taxon>
        <taxon>Bacillota</taxon>
        <taxon>Bacilli</taxon>
        <taxon>Bacillales</taxon>
        <taxon>Paenibacillaceae</taxon>
        <taxon>Paenibacillus</taxon>
    </lineage>
</organism>
<evidence type="ECO:0000256" key="1">
    <source>
        <dbReference type="SAM" id="Phobius"/>
    </source>
</evidence>
<feature type="transmembrane region" description="Helical" evidence="1">
    <location>
        <begin position="160"/>
        <end position="182"/>
    </location>
</feature>
<feature type="transmembrane region" description="Helical" evidence="1">
    <location>
        <begin position="6"/>
        <end position="29"/>
    </location>
</feature>
<proteinExistence type="predicted"/>
<gene>
    <name evidence="2" type="ORF">EJQ19_23395</name>
</gene>
<feature type="transmembrane region" description="Helical" evidence="1">
    <location>
        <begin position="267"/>
        <end position="287"/>
    </location>
</feature>
<evidence type="ECO:0000313" key="2">
    <source>
        <dbReference type="EMBL" id="RTE06317.1"/>
    </source>
</evidence>
<keyword evidence="1" id="KW-0472">Membrane</keyword>
<dbReference type="RefSeq" id="WP_126143660.1">
    <property type="nucleotide sequence ID" value="NZ_RXHU01000075.1"/>
</dbReference>
<name>A0A430J8Q9_9BACL</name>